<dbReference type="Proteomes" id="UP000534783">
    <property type="component" value="Unassembled WGS sequence"/>
</dbReference>
<accession>A0A7X6DSZ3</accession>
<proteinExistence type="predicted"/>
<evidence type="ECO:0000313" key="1">
    <source>
        <dbReference type="EMBL" id="NKE72800.1"/>
    </source>
</evidence>
<comment type="caution">
    <text evidence="1">The sequence shown here is derived from an EMBL/GenBank/DDBJ whole genome shotgun (WGS) entry which is preliminary data.</text>
</comment>
<reference evidence="1 2" key="1">
    <citation type="journal article" date="2020" name="Nature">
        <title>Bacterial chemolithoautotrophy via manganese oxidation.</title>
        <authorList>
            <person name="Yu H."/>
            <person name="Leadbetter J.R."/>
        </authorList>
    </citation>
    <scope>NUCLEOTIDE SEQUENCE [LARGE SCALE GENOMIC DNA]</scope>
    <source>
        <strain evidence="1 2">Mn-1</strain>
    </source>
</reference>
<dbReference type="GO" id="GO:0003677">
    <property type="term" value="F:DNA binding"/>
    <property type="evidence" value="ECO:0007669"/>
    <property type="project" value="InterPro"/>
</dbReference>
<evidence type="ECO:0000313" key="2">
    <source>
        <dbReference type="Proteomes" id="UP000534783"/>
    </source>
</evidence>
<dbReference type="AlphaFoldDB" id="A0A7X6DSZ3"/>
<protein>
    <submittedName>
        <fullName evidence="1">Transposase</fullName>
    </submittedName>
</protein>
<dbReference type="Pfam" id="PF01527">
    <property type="entry name" value="HTH_Tnp_1"/>
    <property type="match status" value="1"/>
</dbReference>
<dbReference type="EMBL" id="VTOW01000004">
    <property type="protein sequence ID" value="NKE72800.1"/>
    <property type="molecule type" value="Genomic_DNA"/>
</dbReference>
<dbReference type="GO" id="GO:0006313">
    <property type="term" value="P:DNA transposition"/>
    <property type="evidence" value="ECO:0007669"/>
    <property type="project" value="InterPro"/>
</dbReference>
<gene>
    <name evidence="1" type="ORF">MNODULE_18780</name>
</gene>
<keyword evidence="2" id="KW-1185">Reference proteome</keyword>
<dbReference type="GO" id="GO:0004803">
    <property type="term" value="F:transposase activity"/>
    <property type="evidence" value="ECO:0007669"/>
    <property type="project" value="InterPro"/>
</dbReference>
<organism evidence="1 2">
    <name type="scientific">Candidatus Manganitrophus noduliformans</name>
    <dbReference type="NCBI Taxonomy" id="2606439"/>
    <lineage>
        <taxon>Bacteria</taxon>
        <taxon>Pseudomonadati</taxon>
        <taxon>Nitrospirota</taxon>
        <taxon>Nitrospiria</taxon>
        <taxon>Candidatus Troglogloeales</taxon>
        <taxon>Candidatus Manganitrophaceae</taxon>
        <taxon>Candidatus Manganitrophus</taxon>
    </lineage>
</organism>
<name>A0A7X6DSZ3_9BACT</name>
<sequence length="109" mass="12998">MSRSLKEESDMEEKKARRVFTLEQKFEILKDIETFATVKEGLARYQLEYSVYRKWKRQLQVGVRASLRNSRPIKPADVKRLEAENRKLKEVVLNQSLIINELKKEMNLD</sequence>
<dbReference type="InterPro" id="IPR002514">
    <property type="entry name" value="Transposase_8"/>
</dbReference>